<name>A0ABS1U2B8_9PROT</name>
<dbReference type="SUPFAM" id="SSF53850">
    <property type="entry name" value="Periplasmic binding protein-like II"/>
    <property type="match status" value="1"/>
</dbReference>
<dbReference type="RefSeq" id="WP_202832094.1">
    <property type="nucleotide sequence ID" value="NZ_JAETWB010000004.1"/>
</dbReference>
<evidence type="ECO:0000313" key="3">
    <source>
        <dbReference type="EMBL" id="MBL6078826.1"/>
    </source>
</evidence>
<dbReference type="PIRSF" id="PIRSF017082">
    <property type="entry name" value="YflP"/>
    <property type="match status" value="1"/>
</dbReference>
<evidence type="ECO:0000256" key="1">
    <source>
        <dbReference type="ARBA" id="ARBA00006987"/>
    </source>
</evidence>
<comment type="similarity">
    <text evidence="1">Belongs to the UPF0065 (bug) family.</text>
</comment>
<dbReference type="Gene3D" id="3.40.190.10">
    <property type="entry name" value="Periplasmic binding protein-like II"/>
    <property type="match status" value="1"/>
</dbReference>
<dbReference type="InterPro" id="IPR042100">
    <property type="entry name" value="Bug_dom1"/>
</dbReference>
<keyword evidence="2" id="KW-0732">Signal</keyword>
<organism evidence="3 4">
    <name type="scientific">Belnapia arida</name>
    <dbReference type="NCBI Taxonomy" id="2804533"/>
    <lineage>
        <taxon>Bacteria</taxon>
        <taxon>Pseudomonadati</taxon>
        <taxon>Pseudomonadota</taxon>
        <taxon>Alphaproteobacteria</taxon>
        <taxon>Acetobacterales</taxon>
        <taxon>Roseomonadaceae</taxon>
        <taxon>Belnapia</taxon>
    </lineage>
</organism>
<dbReference type="Pfam" id="PF03401">
    <property type="entry name" value="TctC"/>
    <property type="match status" value="1"/>
</dbReference>
<dbReference type="PANTHER" id="PTHR42928:SF5">
    <property type="entry name" value="BLR1237 PROTEIN"/>
    <property type="match status" value="1"/>
</dbReference>
<feature type="signal peptide" evidence="2">
    <location>
        <begin position="1"/>
        <end position="24"/>
    </location>
</feature>
<sequence>MTIRLNRRSLIGTGLATLASPAIAQSGFPNRPIRMLVPWLPGGSSDVPLRVLSELASTKLGQPVVVENKPGASGTLGALAMSQEAKGDGHVVGQMPVTVFRMPAMSRRPIFDPAKDFSWILHLTGYVFGVVVRADQPWQTWQEFVAYAKANPGKVTYGTPGVGSTLHITMERIGEMLGIEWLHIPFRGGADNTQAVLSGQTVANSDSTGWAQLVQEGRLRLLVVWTAERAKRFPNVPTLREVGIDIVADSPFGIGAPKGVDPGIVRVLHDAFKEALFDPKHVETLDRYDMPLRYMNSEDYAAFAMKTYAEESAIIRKLGLRMD</sequence>
<evidence type="ECO:0000313" key="4">
    <source>
        <dbReference type="Proteomes" id="UP000660885"/>
    </source>
</evidence>
<dbReference type="EMBL" id="JAETWB010000004">
    <property type="protein sequence ID" value="MBL6078826.1"/>
    <property type="molecule type" value="Genomic_DNA"/>
</dbReference>
<comment type="caution">
    <text evidence="3">The sequence shown here is derived from an EMBL/GenBank/DDBJ whole genome shotgun (WGS) entry which is preliminary data.</text>
</comment>
<protein>
    <submittedName>
        <fullName evidence="3">Tripartite tricarboxylate transporter substrate binding protein</fullName>
    </submittedName>
</protein>
<feature type="chain" id="PRO_5046777999" evidence="2">
    <location>
        <begin position="25"/>
        <end position="323"/>
    </location>
</feature>
<dbReference type="InterPro" id="IPR005064">
    <property type="entry name" value="BUG"/>
</dbReference>
<dbReference type="CDD" id="cd07012">
    <property type="entry name" value="PBP2_Bug_TTT"/>
    <property type="match status" value="1"/>
</dbReference>
<evidence type="ECO:0000256" key="2">
    <source>
        <dbReference type="SAM" id="SignalP"/>
    </source>
</evidence>
<proteinExistence type="inferred from homology"/>
<dbReference type="PANTHER" id="PTHR42928">
    <property type="entry name" value="TRICARBOXYLATE-BINDING PROTEIN"/>
    <property type="match status" value="1"/>
</dbReference>
<dbReference type="Gene3D" id="3.40.190.150">
    <property type="entry name" value="Bordetella uptake gene, domain 1"/>
    <property type="match status" value="1"/>
</dbReference>
<accession>A0ABS1U2B8</accession>
<keyword evidence="4" id="KW-1185">Reference proteome</keyword>
<gene>
    <name evidence="3" type="ORF">JMJ56_12475</name>
</gene>
<dbReference type="Proteomes" id="UP000660885">
    <property type="component" value="Unassembled WGS sequence"/>
</dbReference>
<reference evidence="3 4" key="1">
    <citation type="submission" date="2021-01" db="EMBL/GenBank/DDBJ databases">
        <title>Belnapia mucosa sp. nov. and Belnapia arida sp. nov., isolated from the Tabernas Desert (Almeria, Spain).</title>
        <authorList>
            <person name="Molina-Menor E."/>
            <person name="Vidal-Verdu A."/>
            <person name="Calonge A."/>
            <person name="Satari L."/>
            <person name="Pereto J."/>
            <person name="Porcar M."/>
        </authorList>
    </citation>
    <scope>NUCLEOTIDE SEQUENCE [LARGE SCALE GENOMIC DNA]</scope>
    <source>
        <strain evidence="3 4">T18</strain>
    </source>
</reference>